<comment type="caution">
    <text evidence="1">The sequence shown here is derived from an EMBL/GenBank/DDBJ whole genome shotgun (WGS) entry which is preliminary data.</text>
</comment>
<evidence type="ECO:0000313" key="2">
    <source>
        <dbReference type="Proteomes" id="UP000805193"/>
    </source>
</evidence>
<protein>
    <submittedName>
        <fullName evidence="1">Uncharacterized protein</fullName>
    </submittedName>
</protein>
<accession>A0AC60PMP8</accession>
<keyword evidence="2" id="KW-1185">Reference proteome</keyword>
<name>A0AC60PMP8_IXOPE</name>
<organism evidence="1 2">
    <name type="scientific">Ixodes persulcatus</name>
    <name type="common">Taiga tick</name>
    <dbReference type="NCBI Taxonomy" id="34615"/>
    <lineage>
        <taxon>Eukaryota</taxon>
        <taxon>Metazoa</taxon>
        <taxon>Ecdysozoa</taxon>
        <taxon>Arthropoda</taxon>
        <taxon>Chelicerata</taxon>
        <taxon>Arachnida</taxon>
        <taxon>Acari</taxon>
        <taxon>Parasitiformes</taxon>
        <taxon>Ixodida</taxon>
        <taxon>Ixodoidea</taxon>
        <taxon>Ixodidae</taxon>
        <taxon>Ixodinae</taxon>
        <taxon>Ixodes</taxon>
    </lineage>
</organism>
<dbReference type="Proteomes" id="UP000805193">
    <property type="component" value="Unassembled WGS sequence"/>
</dbReference>
<proteinExistence type="predicted"/>
<evidence type="ECO:0000313" key="1">
    <source>
        <dbReference type="EMBL" id="KAG0422242.1"/>
    </source>
</evidence>
<sequence length="324" mass="36736">MDSSNLFGQATIGATRPLIRRVNTRHRELREADTLRLVQAFAISRVVYVAPCMNLLKAEQARLETTIRKVTETALHLPALSSTQRPMKMGAHNALTELVKAHRVNQLFRLGKTPSGRPILSQLNLTPIHVEEGSRKSPPHRKSLIDVRPLPITSSRYIITDSQDACRAYLCGLICPEAHYILDTHQRREGKRTISIICTSSHTETEVKGNARAHHLAREEADARAMVSDLQPDPPTSLTNTNKNITTFYREQRRTLPPPHHTLDKREQGACSKPTLTQRHPDTTRFTCPKHPKPHDAARLQNRFNSWERPSEPQTRRIIASRLS</sequence>
<dbReference type="EMBL" id="JABSTQ010010258">
    <property type="protein sequence ID" value="KAG0422242.1"/>
    <property type="molecule type" value="Genomic_DNA"/>
</dbReference>
<reference evidence="1 2" key="1">
    <citation type="journal article" date="2020" name="Cell">
        <title>Large-Scale Comparative Analyses of Tick Genomes Elucidate Their Genetic Diversity and Vector Capacities.</title>
        <authorList>
            <consortium name="Tick Genome and Microbiome Consortium (TIGMIC)"/>
            <person name="Jia N."/>
            <person name="Wang J."/>
            <person name="Shi W."/>
            <person name="Du L."/>
            <person name="Sun Y."/>
            <person name="Zhan W."/>
            <person name="Jiang J.F."/>
            <person name="Wang Q."/>
            <person name="Zhang B."/>
            <person name="Ji P."/>
            <person name="Bell-Sakyi L."/>
            <person name="Cui X.M."/>
            <person name="Yuan T.T."/>
            <person name="Jiang B.G."/>
            <person name="Yang W.F."/>
            <person name="Lam T.T."/>
            <person name="Chang Q.C."/>
            <person name="Ding S.J."/>
            <person name="Wang X.J."/>
            <person name="Zhu J.G."/>
            <person name="Ruan X.D."/>
            <person name="Zhao L."/>
            <person name="Wei J.T."/>
            <person name="Ye R.Z."/>
            <person name="Que T.C."/>
            <person name="Du C.H."/>
            <person name="Zhou Y.H."/>
            <person name="Cheng J.X."/>
            <person name="Dai P.F."/>
            <person name="Guo W.B."/>
            <person name="Han X.H."/>
            <person name="Huang E.J."/>
            <person name="Li L.F."/>
            <person name="Wei W."/>
            <person name="Gao Y.C."/>
            <person name="Liu J.Z."/>
            <person name="Shao H.Z."/>
            <person name="Wang X."/>
            <person name="Wang C.C."/>
            <person name="Yang T.C."/>
            <person name="Huo Q.B."/>
            <person name="Li W."/>
            <person name="Chen H.Y."/>
            <person name="Chen S.E."/>
            <person name="Zhou L.G."/>
            <person name="Ni X.B."/>
            <person name="Tian J.H."/>
            <person name="Sheng Y."/>
            <person name="Liu T."/>
            <person name="Pan Y.S."/>
            <person name="Xia L.Y."/>
            <person name="Li J."/>
            <person name="Zhao F."/>
            <person name="Cao W.C."/>
        </authorList>
    </citation>
    <scope>NUCLEOTIDE SEQUENCE [LARGE SCALE GENOMIC DNA]</scope>
    <source>
        <strain evidence="1">Iper-2018</strain>
    </source>
</reference>
<gene>
    <name evidence="1" type="ORF">HPB47_001902</name>
</gene>